<protein>
    <submittedName>
        <fullName evidence="5">TetR family transcriptional regulator</fullName>
    </submittedName>
</protein>
<dbReference type="RefSeq" id="WP_123696085.1">
    <property type="nucleotide sequence ID" value="NZ_RKHJ01000001.1"/>
</dbReference>
<keyword evidence="6" id="KW-1185">Reference proteome</keyword>
<accession>A0A3N2APG1</accession>
<dbReference type="PROSITE" id="PS50977">
    <property type="entry name" value="HTH_TETR_2"/>
    <property type="match status" value="1"/>
</dbReference>
<evidence type="ECO:0000256" key="2">
    <source>
        <dbReference type="PROSITE-ProRule" id="PRU00335"/>
    </source>
</evidence>
<keyword evidence="1 2" id="KW-0238">DNA-binding</keyword>
<evidence type="ECO:0000259" key="4">
    <source>
        <dbReference type="PROSITE" id="PS50977"/>
    </source>
</evidence>
<feature type="region of interest" description="Disordered" evidence="3">
    <location>
        <begin position="188"/>
        <end position="210"/>
    </location>
</feature>
<gene>
    <name evidence="5" type="ORF">EDD26_0285</name>
</gene>
<dbReference type="Proteomes" id="UP000275456">
    <property type="component" value="Unassembled WGS sequence"/>
</dbReference>
<dbReference type="Gene3D" id="1.10.357.10">
    <property type="entry name" value="Tetracycline Repressor, domain 2"/>
    <property type="match status" value="1"/>
</dbReference>
<evidence type="ECO:0000256" key="1">
    <source>
        <dbReference type="ARBA" id="ARBA00023125"/>
    </source>
</evidence>
<sequence>MTPIPRLSGDDRRAQIIEAVTPAVLEHGLAITTRQLADAAGVAEGTLFKAFGDKESLLLALAEHHLSIDESGEVGVLGLDSLEEVVTWTLRVLVDRMGFIFRLIMVLGPIGQRAAGAARADFEASKHRLAERFVPFRDDLRVPPVVAAEVVRTLAWAAASNWGEQDAVSSVDDILQVLLHGIARTDAGPADPAGHPSAAVAASAPEAQKV</sequence>
<dbReference type="InterPro" id="IPR023772">
    <property type="entry name" value="DNA-bd_HTH_TetR-type_CS"/>
</dbReference>
<evidence type="ECO:0000313" key="5">
    <source>
        <dbReference type="EMBL" id="ROR64933.1"/>
    </source>
</evidence>
<dbReference type="Pfam" id="PF00440">
    <property type="entry name" value="TetR_N"/>
    <property type="match status" value="1"/>
</dbReference>
<evidence type="ECO:0000256" key="3">
    <source>
        <dbReference type="SAM" id="MobiDB-lite"/>
    </source>
</evidence>
<name>A0A3N2APG1_9MICO</name>
<proteinExistence type="predicted"/>
<comment type="caution">
    <text evidence="5">The sequence shown here is derived from an EMBL/GenBank/DDBJ whole genome shotgun (WGS) entry which is preliminary data.</text>
</comment>
<dbReference type="InterPro" id="IPR009057">
    <property type="entry name" value="Homeodomain-like_sf"/>
</dbReference>
<dbReference type="PRINTS" id="PR00455">
    <property type="entry name" value="HTHTETR"/>
</dbReference>
<dbReference type="InterPro" id="IPR001647">
    <property type="entry name" value="HTH_TetR"/>
</dbReference>
<dbReference type="SUPFAM" id="SSF46689">
    <property type="entry name" value="Homeodomain-like"/>
    <property type="match status" value="1"/>
</dbReference>
<feature type="DNA-binding region" description="H-T-H motif" evidence="2">
    <location>
        <begin position="32"/>
        <end position="51"/>
    </location>
</feature>
<dbReference type="OrthoDB" id="3539650at2"/>
<evidence type="ECO:0000313" key="6">
    <source>
        <dbReference type="Proteomes" id="UP000275456"/>
    </source>
</evidence>
<feature type="domain" description="HTH tetR-type" evidence="4">
    <location>
        <begin position="10"/>
        <end position="69"/>
    </location>
</feature>
<organism evidence="5 6">
    <name type="scientific">Agrococcus jenensis</name>
    <dbReference type="NCBI Taxonomy" id="46353"/>
    <lineage>
        <taxon>Bacteria</taxon>
        <taxon>Bacillati</taxon>
        <taxon>Actinomycetota</taxon>
        <taxon>Actinomycetes</taxon>
        <taxon>Micrococcales</taxon>
        <taxon>Microbacteriaceae</taxon>
        <taxon>Agrococcus</taxon>
    </lineage>
</organism>
<dbReference type="GO" id="GO:0003677">
    <property type="term" value="F:DNA binding"/>
    <property type="evidence" value="ECO:0007669"/>
    <property type="project" value="UniProtKB-UniRule"/>
</dbReference>
<dbReference type="AlphaFoldDB" id="A0A3N2APG1"/>
<dbReference type="PROSITE" id="PS01081">
    <property type="entry name" value="HTH_TETR_1"/>
    <property type="match status" value="1"/>
</dbReference>
<feature type="compositionally biased region" description="Low complexity" evidence="3">
    <location>
        <begin position="190"/>
        <end position="210"/>
    </location>
</feature>
<dbReference type="EMBL" id="RKHJ01000001">
    <property type="protein sequence ID" value="ROR64933.1"/>
    <property type="molecule type" value="Genomic_DNA"/>
</dbReference>
<reference evidence="5 6" key="1">
    <citation type="submission" date="2018-11" db="EMBL/GenBank/DDBJ databases">
        <title>Sequencing the genomes of 1000 actinobacteria strains.</title>
        <authorList>
            <person name="Klenk H.-P."/>
        </authorList>
    </citation>
    <scope>NUCLEOTIDE SEQUENCE [LARGE SCALE GENOMIC DNA]</scope>
    <source>
        <strain evidence="5 6">DSM 9580</strain>
    </source>
</reference>